<protein>
    <submittedName>
        <fullName evidence="2">Uncharacterized protein</fullName>
    </submittedName>
</protein>
<dbReference type="OrthoDB" id="10065698at2759"/>
<dbReference type="PANTHER" id="PTHR10170">
    <property type="entry name" value="HUNTINGTON DISEASE PROTEIN"/>
    <property type="match status" value="1"/>
</dbReference>
<dbReference type="VEuPathDB" id="VectorBase:ISCW023520"/>
<reference evidence="2" key="1">
    <citation type="submission" date="2019-04" db="EMBL/GenBank/DDBJ databases">
        <title>An insight into the mialome of Ixodes scapularis.</title>
        <authorList>
            <person name="Ribeiro J.M."/>
            <person name="Mather T.N."/>
            <person name="Karim S."/>
        </authorList>
    </citation>
    <scope>NUCLEOTIDE SEQUENCE</scope>
</reference>
<dbReference type="PANTHER" id="PTHR10170:SF10">
    <property type="entry name" value="HUNTINGTIN"/>
    <property type="match status" value="1"/>
</dbReference>
<dbReference type="AlphaFoldDB" id="A0A4D5RSL3"/>
<organism evidence="2">
    <name type="scientific">Ixodes scapularis</name>
    <name type="common">Black-legged tick</name>
    <name type="synonym">Deer tick</name>
    <dbReference type="NCBI Taxonomy" id="6945"/>
    <lineage>
        <taxon>Eukaryota</taxon>
        <taxon>Metazoa</taxon>
        <taxon>Ecdysozoa</taxon>
        <taxon>Arthropoda</taxon>
        <taxon>Chelicerata</taxon>
        <taxon>Arachnida</taxon>
        <taxon>Acari</taxon>
        <taxon>Parasitiformes</taxon>
        <taxon>Ixodida</taxon>
        <taxon>Ixodoidea</taxon>
        <taxon>Ixodidae</taxon>
        <taxon>Ixodinae</taxon>
        <taxon>Ixodes</taxon>
    </lineage>
</organism>
<dbReference type="InterPro" id="IPR048413">
    <property type="entry name" value="Htt_C-HEAT_rpt"/>
</dbReference>
<proteinExistence type="predicted"/>
<evidence type="ECO:0000313" key="2">
    <source>
        <dbReference type="EMBL" id="MOY40302.1"/>
    </source>
</evidence>
<name>A0A4D5RSL3_IXOSC</name>
<dbReference type="VEuPathDB" id="VectorBase:ISCP_009432"/>
<sequence length="541" mass="58707">MVSVPSAGALLFRTSLAHGMLSIAGQLGLRRCSGHFATEGREPRHCVCQPAAGGAAVRHGRVSAVPGGPVQVLSRLRRLWPSSPAAAAECPRDLAALLADGPLWDAVGRLAPPTAAYLEGLTSLAADVPMDGLEDLARFAVLCAEAIRWTTDSPERFSCSQLEAFLRALDCVLSCPSLASLMGLPEHASWVCSVAAAIYHLVSQLKGWRSFPVALQEPPANSLAAGRAPVREASVQVAELVGWLEHAGREPHIPTFIRTMLHRVITGVARLPLVNGFARTPPVLWQMQWAPQWEAPVPPPPADWLLDRDLLHEYIYRANLLGWISRQQFEETWMALLGVLNTSPSSERETPEDEQERTAVQCLSVRCITSLLLQSLRLPQPGNPHSSSLLHQPRDKPFAFVHTRCGKRLQAVRTPVHEALLKMLKLKTNMAWGRSNIDKFCRYSDYSLGQVSVEYMCVAVGLAEDVASASSPLSSSSSSSSSQHSPPGGSAGCLRREAGLAAAGLDLRSCLHFLLDPCTPSGLARQTPSASHFSRRPFVRW</sequence>
<accession>A0A4D5RSL3</accession>
<dbReference type="InterPro" id="IPR028426">
    <property type="entry name" value="Huntingtin_fam"/>
</dbReference>
<dbReference type="VEuPathDB" id="VectorBase:ISCI023520"/>
<feature type="region of interest" description="Disordered" evidence="1">
    <location>
        <begin position="522"/>
        <end position="541"/>
    </location>
</feature>
<evidence type="ECO:0000256" key="1">
    <source>
        <dbReference type="SAM" id="MobiDB-lite"/>
    </source>
</evidence>
<dbReference type="EMBL" id="GHJT01006331">
    <property type="protein sequence ID" value="MOY40302.1"/>
    <property type="molecule type" value="Transcribed_RNA"/>
</dbReference>
<dbReference type="Pfam" id="PF20927">
    <property type="entry name" value="Htt_C-HEAT"/>
    <property type="match status" value="1"/>
</dbReference>